<dbReference type="InterPro" id="IPR027417">
    <property type="entry name" value="P-loop_NTPase"/>
</dbReference>
<sequence length="761" mass="82617">MVLWLLGDHLTLLLSPGLPLIPNLFNDSIGPLIKFQPLALRFKMISPRPIRFNNRLLPRPKIQVLWDILDFRRSPRPPQPTEPQLAPQLPGPVLGELRERAAASAHAAHDLCGACCGVHPGGLIQCFLPAAGVPFFNNTESVSLFQNKPGGLVHIQGETTVEPFEFQESELETNPNTTSFSTILPSRLPYSFFISSLHPPPLLSSFPPSSCASTKAPHSPPLAGPVTYAADGFLTRNLDALNPDFVSLLRGGGWEVRVHMRYADGVASDHAKGIVWHLLLGLQQPLHQITLLRARHCHPSAPAQRRHHRRCPTAHQAHARALHAPQGTIHGRGAGAPATPSPPRSGAGEDIPEDEEVIAATVSTDEFRAALATLFTMLSETQPWHVFCINPNGSRLSKQLEGRSVKGQVRSANLMAVATRCGGGEKGGVRVWEVGMTMGEFVERYGGEESAWAASGRSEGEKVERARMEGGLGQVDVVVAGVDACGHASRHDHVAAHRRRMSTLLSQPSTTLKTSCAAATSKKPTARTCAPSTPTPRTAAMPTPTRTPTRHTPPLPASKAASTPGAAERQGKYNGHISTAALPLVANASPFQRADMYGEEGSGVKNGSAYDDDVHSRFTSAADEHETASSCTRPARTCLARVTPRRAGYCHHPGARLCAPAQVGHDRVDVLLHSRHPRLLVHAPALLLMEDRCLFLTEVDLDCTVQDVLHNADLNSITKREIRRRLEAHIRMDLTLRKATINAESIGCCWLMRDCWTIWTL</sequence>
<evidence type="ECO:0000313" key="4">
    <source>
        <dbReference type="EMBL" id="KAJ7021885.1"/>
    </source>
</evidence>
<organism evidence="4 5">
    <name type="scientific">Mycena alexandri</name>
    <dbReference type="NCBI Taxonomy" id="1745969"/>
    <lineage>
        <taxon>Eukaryota</taxon>
        <taxon>Fungi</taxon>
        <taxon>Dikarya</taxon>
        <taxon>Basidiomycota</taxon>
        <taxon>Agaricomycotina</taxon>
        <taxon>Agaricomycetes</taxon>
        <taxon>Agaricomycetidae</taxon>
        <taxon>Agaricales</taxon>
        <taxon>Marasmiineae</taxon>
        <taxon>Mycenaceae</taxon>
        <taxon>Mycena</taxon>
    </lineage>
</organism>
<evidence type="ECO:0000313" key="5">
    <source>
        <dbReference type="Proteomes" id="UP001218188"/>
    </source>
</evidence>
<feature type="region of interest" description="Disordered" evidence="1">
    <location>
        <begin position="517"/>
        <end position="571"/>
    </location>
</feature>
<name>A0AAD6S6P4_9AGAR</name>
<feature type="domain" description="DEK-C" evidence="3">
    <location>
        <begin position="695"/>
        <end position="750"/>
    </location>
</feature>
<proteinExistence type="predicted"/>
<gene>
    <name evidence="4" type="ORF">C8F04DRAFT_1313160</name>
</gene>
<feature type="chain" id="PRO_5042212537" description="DEK-C domain-containing protein" evidence="2">
    <location>
        <begin position="20"/>
        <end position="761"/>
    </location>
</feature>
<evidence type="ECO:0000259" key="3">
    <source>
        <dbReference type="PROSITE" id="PS51998"/>
    </source>
</evidence>
<dbReference type="InterPro" id="IPR014876">
    <property type="entry name" value="DEK_C"/>
</dbReference>
<reference evidence="4" key="1">
    <citation type="submission" date="2023-03" db="EMBL/GenBank/DDBJ databases">
        <title>Massive genome expansion in bonnet fungi (Mycena s.s.) driven by repeated elements and novel gene families across ecological guilds.</title>
        <authorList>
            <consortium name="Lawrence Berkeley National Laboratory"/>
            <person name="Harder C.B."/>
            <person name="Miyauchi S."/>
            <person name="Viragh M."/>
            <person name="Kuo A."/>
            <person name="Thoen E."/>
            <person name="Andreopoulos B."/>
            <person name="Lu D."/>
            <person name="Skrede I."/>
            <person name="Drula E."/>
            <person name="Henrissat B."/>
            <person name="Morin E."/>
            <person name="Kohler A."/>
            <person name="Barry K."/>
            <person name="LaButti K."/>
            <person name="Morin E."/>
            <person name="Salamov A."/>
            <person name="Lipzen A."/>
            <person name="Mereny Z."/>
            <person name="Hegedus B."/>
            <person name="Baldrian P."/>
            <person name="Stursova M."/>
            <person name="Weitz H."/>
            <person name="Taylor A."/>
            <person name="Grigoriev I.V."/>
            <person name="Nagy L.G."/>
            <person name="Martin F."/>
            <person name="Kauserud H."/>
        </authorList>
    </citation>
    <scope>NUCLEOTIDE SEQUENCE</scope>
    <source>
        <strain evidence="4">CBHHK200</strain>
    </source>
</reference>
<dbReference type="SUPFAM" id="SSF109715">
    <property type="entry name" value="DEK C-terminal domain"/>
    <property type="match status" value="1"/>
</dbReference>
<dbReference type="Gene3D" id="1.10.10.60">
    <property type="entry name" value="Homeodomain-like"/>
    <property type="match status" value="1"/>
</dbReference>
<comment type="caution">
    <text evidence="4">The sequence shown here is derived from an EMBL/GenBank/DDBJ whole genome shotgun (WGS) entry which is preliminary data.</text>
</comment>
<dbReference type="SUPFAM" id="SSF52540">
    <property type="entry name" value="P-loop containing nucleoside triphosphate hydrolases"/>
    <property type="match status" value="1"/>
</dbReference>
<dbReference type="Pfam" id="PF08766">
    <property type="entry name" value="DEK_C"/>
    <property type="match status" value="1"/>
</dbReference>
<feature type="compositionally biased region" description="Low complexity" evidence="1">
    <location>
        <begin position="526"/>
        <end position="550"/>
    </location>
</feature>
<keyword evidence="5" id="KW-1185">Reference proteome</keyword>
<dbReference type="PROSITE" id="PS51998">
    <property type="entry name" value="DEK_C"/>
    <property type="match status" value="1"/>
</dbReference>
<dbReference type="Proteomes" id="UP001218188">
    <property type="component" value="Unassembled WGS sequence"/>
</dbReference>
<keyword evidence="2" id="KW-0732">Signal</keyword>
<dbReference type="EMBL" id="JARJCM010000221">
    <property type="protein sequence ID" value="KAJ7021885.1"/>
    <property type="molecule type" value="Genomic_DNA"/>
</dbReference>
<protein>
    <recommendedName>
        <fullName evidence="3">DEK-C domain-containing protein</fullName>
    </recommendedName>
</protein>
<feature type="signal peptide" evidence="2">
    <location>
        <begin position="1"/>
        <end position="19"/>
    </location>
</feature>
<accession>A0AAD6S6P4</accession>
<feature type="region of interest" description="Disordered" evidence="1">
    <location>
        <begin position="325"/>
        <end position="350"/>
    </location>
</feature>
<dbReference type="AlphaFoldDB" id="A0AAD6S6P4"/>
<evidence type="ECO:0000256" key="1">
    <source>
        <dbReference type="SAM" id="MobiDB-lite"/>
    </source>
</evidence>
<evidence type="ECO:0000256" key="2">
    <source>
        <dbReference type="SAM" id="SignalP"/>
    </source>
</evidence>